<feature type="compositionally biased region" description="Polar residues" evidence="2">
    <location>
        <begin position="23"/>
        <end position="34"/>
    </location>
</feature>
<keyword evidence="1" id="KW-0479">Metal-binding</keyword>
<keyword evidence="4" id="KW-1185">Reference proteome</keyword>
<evidence type="ECO:0000256" key="2">
    <source>
        <dbReference type="SAM" id="MobiDB-lite"/>
    </source>
</evidence>
<keyword evidence="1" id="KW-0862">Zinc</keyword>
<dbReference type="PANTHER" id="PTHR33223:SF6">
    <property type="entry name" value="CCHC-TYPE DOMAIN-CONTAINING PROTEIN"/>
    <property type="match status" value="1"/>
</dbReference>
<feature type="domain" description="CCHC-type" evidence="3">
    <location>
        <begin position="252"/>
        <end position="268"/>
    </location>
</feature>
<dbReference type="RefSeq" id="XP_033155452.1">
    <property type="nucleotide sequence ID" value="XM_033299561.1"/>
</dbReference>
<dbReference type="SMART" id="SM00343">
    <property type="entry name" value="ZnF_C2HC"/>
    <property type="match status" value="2"/>
</dbReference>
<sequence>MSQPRKCTTRGRSAATEDPETVNFPTSEVGSPQPQAITDDRLSTILEMQHRNLLEIVNAVRGSQTTQVVVLPKFNPESAGSSAATWCSTVDLIVGENPLDGSALLMALTKSLEGSASNWLSQICFAGMTWSQFQEMFLQQYEGNETPAATVFNVLNGRPNDGECLALYGSRLITTLMAKWKSMTAEEIAVSVALAHAANIDGRLQRTVFTTTVKTRNELQNELRAFSYGKRKDHPVPENSTSKRARLHPNVKCHFCGKIGHKIADCRSMKNNLKNQQGSSSSIGRLSDSKPGSITCYRCGNQGHIASACPARQSLSNQTKAGEKRVNVCHVVEPIGTLISSD</sequence>
<dbReference type="Proteomes" id="UP000515162">
    <property type="component" value="Chromosome 2R"/>
</dbReference>
<dbReference type="Gene3D" id="4.10.60.10">
    <property type="entry name" value="Zinc finger, CCHC-type"/>
    <property type="match status" value="1"/>
</dbReference>
<dbReference type="AlphaFoldDB" id="A0A6P8JGU0"/>
<evidence type="ECO:0000313" key="4">
    <source>
        <dbReference type="Proteomes" id="UP000515162"/>
    </source>
</evidence>
<dbReference type="GeneID" id="117137852"/>
<protein>
    <submittedName>
        <fullName evidence="5">Uncharacterized protein LOC117137852</fullName>
    </submittedName>
</protein>
<dbReference type="SUPFAM" id="SSF57756">
    <property type="entry name" value="Retrovirus zinc finger-like domains"/>
    <property type="match status" value="2"/>
</dbReference>
<proteinExistence type="predicted"/>
<dbReference type="GO" id="GO:0003676">
    <property type="term" value="F:nucleic acid binding"/>
    <property type="evidence" value="ECO:0007669"/>
    <property type="project" value="InterPro"/>
</dbReference>
<accession>A0A6P8JGU0</accession>
<organism evidence="4 5">
    <name type="scientific">Drosophila mauritiana</name>
    <name type="common">Fruit fly</name>
    <dbReference type="NCBI Taxonomy" id="7226"/>
    <lineage>
        <taxon>Eukaryota</taxon>
        <taxon>Metazoa</taxon>
        <taxon>Ecdysozoa</taxon>
        <taxon>Arthropoda</taxon>
        <taxon>Hexapoda</taxon>
        <taxon>Insecta</taxon>
        <taxon>Pterygota</taxon>
        <taxon>Neoptera</taxon>
        <taxon>Endopterygota</taxon>
        <taxon>Diptera</taxon>
        <taxon>Brachycera</taxon>
        <taxon>Muscomorpha</taxon>
        <taxon>Ephydroidea</taxon>
        <taxon>Drosophilidae</taxon>
        <taxon>Drosophila</taxon>
        <taxon>Sophophora</taxon>
    </lineage>
</organism>
<dbReference type="GO" id="GO:0008270">
    <property type="term" value="F:zinc ion binding"/>
    <property type="evidence" value="ECO:0007669"/>
    <property type="project" value="UniProtKB-KW"/>
</dbReference>
<dbReference type="PROSITE" id="PS50158">
    <property type="entry name" value="ZF_CCHC"/>
    <property type="match status" value="2"/>
</dbReference>
<dbReference type="Pfam" id="PF00098">
    <property type="entry name" value="zf-CCHC"/>
    <property type="match status" value="2"/>
</dbReference>
<name>A0A6P8JGU0_DROMA</name>
<feature type="region of interest" description="Disordered" evidence="2">
    <location>
        <begin position="1"/>
        <end position="34"/>
    </location>
</feature>
<gene>
    <name evidence="5" type="primary">LOC117137852</name>
</gene>
<keyword evidence="1" id="KW-0863">Zinc-finger</keyword>
<dbReference type="InterPro" id="IPR001878">
    <property type="entry name" value="Znf_CCHC"/>
</dbReference>
<evidence type="ECO:0000313" key="5">
    <source>
        <dbReference type="RefSeq" id="XP_033155452.1"/>
    </source>
</evidence>
<evidence type="ECO:0000259" key="3">
    <source>
        <dbReference type="PROSITE" id="PS50158"/>
    </source>
</evidence>
<dbReference type="PANTHER" id="PTHR33223">
    <property type="entry name" value="CCHC-TYPE DOMAIN-CONTAINING PROTEIN"/>
    <property type="match status" value="1"/>
</dbReference>
<reference evidence="5" key="1">
    <citation type="submission" date="2025-08" db="UniProtKB">
        <authorList>
            <consortium name="RefSeq"/>
        </authorList>
    </citation>
    <scope>IDENTIFICATION</scope>
    <source>
        <strain evidence="5">Mau12</strain>
        <tissue evidence="5">Whole Body</tissue>
    </source>
</reference>
<evidence type="ECO:0000256" key="1">
    <source>
        <dbReference type="PROSITE-ProRule" id="PRU00047"/>
    </source>
</evidence>
<feature type="domain" description="CCHC-type" evidence="3">
    <location>
        <begin position="296"/>
        <end position="310"/>
    </location>
</feature>
<dbReference type="InterPro" id="IPR036875">
    <property type="entry name" value="Znf_CCHC_sf"/>
</dbReference>